<sequence length="647" mass="70915">MRKMLIALLVATLAVPATALAAPTVEELQQQIQALQEQLNAIASQVKESEAAPAPAAEIEEDVEDLMARVDKVERKTALDRINWYGDLRNKFDSLHYQDVTWNPGIQVDFNDFGTKAINFDPATGMPTGLNVTSGFNTQLVDAGGTGLSFATPSGTDAEKLSYLLGAMSGAPGTQVTTLTPLTKMLLDPQYTNLLSAFVSGNMPAGVGPFRMLPAGVIVKPKDINNDIAYTTRLRLGMKADVWDNVSFSGRLLMYKNWGDSTGTKVFDSWNSFTMDGTSSGNTSGDLVRVERAYFDWRDIGDTPFYLSIGRRPSTYGPPSQYRENEQRGGTPSGHLVHFNFDGITAGYHLSKHTGIEGQTIRFCYGQGFESEIGNGELFNEIETKDVHLGGFNIDLLNDGTNFLQMTLFRAMDVTDGFKGTIAFPSQFGPIFAPTMNADMQKFPNFNFVTRVQPSTTIGDINLAGLGFAREEMNGINWFGSFGWTQARPNGKTGMFGGMLSDAVWVAELNNTRDEIIMRADRADSDENRDGYSAYVGVQIPAPMGKFGLEYNYGSKYWTPFTQAQDDLIGSKLATRGHVGEAYYIIDVNPKMFIKLAGLYYDYEYTGSGSPVGKPQKIDDVLDGKAFSMLPAVDTAWNVNAALTVKF</sequence>
<gene>
    <name evidence="3" type="ORF">FL622_03420</name>
</gene>
<dbReference type="OrthoDB" id="9760233at2"/>
<keyword evidence="1" id="KW-0175">Coiled coil</keyword>
<evidence type="ECO:0000256" key="1">
    <source>
        <dbReference type="SAM" id="Coils"/>
    </source>
</evidence>
<feature type="signal peptide" evidence="2">
    <location>
        <begin position="1"/>
        <end position="21"/>
    </location>
</feature>
<evidence type="ECO:0000313" key="3">
    <source>
        <dbReference type="EMBL" id="TRO83146.1"/>
    </source>
</evidence>
<keyword evidence="2" id="KW-0732">Signal</keyword>
<dbReference type="EMBL" id="VJVV01000002">
    <property type="protein sequence ID" value="TRO83146.1"/>
    <property type="molecule type" value="Genomic_DNA"/>
</dbReference>
<proteinExistence type="predicted"/>
<keyword evidence="4" id="KW-1185">Reference proteome</keyword>
<comment type="caution">
    <text evidence="3">The sequence shown here is derived from an EMBL/GenBank/DDBJ whole genome shotgun (WGS) entry which is preliminary data.</text>
</comment>
<evidence type="ECO:0000256" key="2">
    <source>
        <dbReference type="SAM" id="SignalP"/>
    </source>
</evidence>
<reference evidence="3 4" key="1">
    <citation type="submission" date="2019-07" db="EMBL/GenBank/DDBJ databases">
        <title>Insights of Desulfuromonas acetexigens electromicrobiology.</title>
        <authorList>
            <person name="Katuri K."/>
            <person name="Sapireddy V."/>
            <person name="Shaw D.R."/>
            <person name="Saikaly P."/>
        </authorList>
    </citation>
    <scope>NUCLEOTIDE SEQUENCE [LARGE SCALE GENOMIC DNA]</scope>
    <source>
        <strain evidence="3 4">2873</strain>
    </source>
</reference>
<dbReference type="Pfam" id="PF11853">
    <property type="entry name" value="DUF3373"/>
    <property type="match status" value="1"/>
</dbReference>
<dbReference type="RefSeq" id="WP_140396614.1">
    <property type="nucleotide sequence ID" value="NZ_FOJJ01000012.1"/>
</dbReference>
<dbReference type="InterPro" id="IPR021803">
    <property type="entry name" value="DUF3373"/>
</dbReference>
<evidence type="ECO:0000313" key="4">
    <source>
        <dbReference type="Proteomes" id="UP000317155"/>
    </source>
</evidence>
<dbReference type="AlphaFoldDB" id="A0A550JIW8"/>
<organism evidence="3 4">
    <name type="scientific">Trichloromonas acetexigens</name>
    <dbReference type="NCBI Taxonomy" id="38815"/>
    <lineage>
        <taxon>Bacteria</taxon>
        <taxon>Pseudomonadati</taxon>
        <taxon>Thermodesulfobacteriota</taxon>
        <taxon>Desulfuromonadia</taxon>
        <taxon>Desulfuromonadales</taxon>
        <taxon>Trichloromonadaceae</taxon>
        <taxon>Trichloromonas</taxon>
    </lineage>
</organism>
<dbReference type="Proteomes" id="UP000317155">
    <property type="component" value="Unassembled WGS sequence"/>
</dbReference>
<accession>A0A550JIW8</accession>
<protein>
    <submittedName>
        <fullName evidence="3">DUF3373 domain-containing protein</fullName>
    </submittedName>
</protein>
<feature type="coiled-coil region" evidence="1">
    <location>
        <begin position="25"/>
        <end position="76"/>
    </location>
</feature>
<name>A0A550JIW8_9BACT</name>
<feature type="chain" id="PRO_5022125683" evidence="2">
    <location>
        <begin position="22"/>
        <end position="647"/>
    </location>
</feature>